<proteinExistence type="predicted"/>
<evidence type="ECO:0000256" key="1">
    <source>
        <dbReference type="SAM" id="Phobius"/>
    </source>
</evidence>
<dbReference type="EMBL" id="CP041765">
    <property type="protein sequence ID" value="QDQ97419.1"/>
    <property type="molecule type" value="Genomic_DNA"/>
</dbReference>
<dbReference type="Proteomes" id="UP000317344">
    <property type="component" value="Chromosome"/>
</dbReference>
<dbReference type="Pfam" id="PF20381">
    <property type="entry name" value="Rv1476"/>
    <property type="match status" value="1"/>
</dbReference>
<gene>
    <name evidence="2" type="ORF">FO059_08875</name>
</gene>
<name>A0A516X2W5_9ACTN</name>
<dbReference type="InterPro" id="IPR046498">
    <property type="entry name" value="Rv1476-like"/>
</dbReference>
<dbReference type="RefSeq" id="WP_143908087.1">
    <property type="nucleotide sequence ID" value="NZ_CP041765.1"/>
</dbReference>
<reference evidence="2 3" key="1">
    <citation type="submission" date="2019-07" db="EMBL/GenBank/DDBJ databases">
        <title>Tomitella cavernea sp. nov., an actinomycete isolated from soil.</title>
        <authorList>
            <person name="Cheng J."/>
        </authorList>
    </citation>
    <scope>NUCLEOTIDE SEQUENCE [LARGE SCALE GENOMIC DNA]</scope>
    <source>
        <strain evidence="2 3">HY188</strain>
    </source>
</reference>
<evidence type="ECO:0000313" key="2">
    <source>
        <dbReference type="EMBL" id="QDQ97419.1"/>
    </source>
</evidence>
<dbReference type="AlphaFoldDB" id="A0A516X2W5"/>
<keyword evidence="1" id="KW-0812">Transmembrane</keyword>
<dbReference type="KEGG" id="toy:FO059_08875"/>
<sequence length="175" mass="18525">MSSAAYASETLAGMNVQQVIQDVAEGGVSVPPEYADAAPGLRDIVSDAQHEGLELSVVVVPHDQWGMKLGSPIAYPERLRDLSTAVGESEGGTVLTLSPAQIGTYSDTLSRFTLESAENVVQHPRSPELTVAAQQFVDDVEQDQFPWTAVSAVLLVLVVLVVAAGTVLNVRRARG</sequence>
<keyword evidence="1" id="KW-1133">Transmembrane helix</keyword>
<evidence type="ECO:0008006" key="4">
    <source>
        <dbReference type="Google" id="ProtNLM"/>
    </source>
</evidence>
<protein>
    <recommendedName>
        <fullName evidence="4">TPM domain-containing protein</fullName>
    </recommendedName>
</protein>
<accession>A0A516X2W5</accession>
<dbReference type="OrthoDB" id="4543462at2"/>
<evidence type="ECO:0000313" key="3">
    <source>
        <dbReference type="Proteomes" id="UP000317344"/>
    </source>
</evidence>
<keyword evidence="1" id="KW-0472">Membrane</keyword>
<feature type="transmembrane region" description="Helical" evidence="1">
    <location>
        <begin position="145"/>
        <end position="170"/>
    </location>
</feature>
<reference evidence="2 3" key="2">
    <citation type="submission" date="2019-07" db="EMBL/GenBank/DDBJ databases">
        <authorList>
            <person name="Huang Y."/>
        </authorList>
    </citation>
    <scope>NUCLEOTIDE SEQUENCE [LARGE SCALE GENOMIC DNA]</scope>
    <source>
        <strain evidence="2 3">HY188</strain>
    </source>
</reference>
<keyword evidence="3" id="KW-1185">Reference proteome</keyword>
<organism evidence="2 3">
    <name type="scientific">Tomitella fengzijianii</name>
    <dbReference type="NCBI Taxonomy" id="2597660"/>
    <lineage>
        <taxon>Bacteria</taxon>
        <taxon>Bacillati</taxon>
        <taxon>Actinomycetota</taxon>
        <taxon>Actinomycetes</taxon>
        <taxon>Mycobacteriales</taxon>
        <taxon>Tomitella</taxon>
    </lineage>
</organism>